<dbReference type="PANTHER" id="PTHR11820">
    <property type="entry name" value="ACYLPYRUVASE"/>
    <property type="match status" value="1"/>
</dbReference>
<name>A0ABR1W535_9PEZI</name>
<organism evidence="4 5">
    <name type="scientific">Apiospora saccharicola</name>
    <dbReference type="NCBI Taxonomy" id="335842"/>
    <lineage>
        <taxon>Eukaryota</taxon>
        <taxon>Fungi</taxon>
        <taxon>Dikarya</taxon>
        <taxon>Ascomycota</taxon>
        <taxon>Pezizomycotina</taxon>
        <taxon>Sordariomycetes</taxon>
        <taxon>Xylariomycetidae</taxon>
        <taxon>Amphisphaeriales</taxon>
        <taxon>Apiosporaceae</taxon>
        <taxon>Apiospora</taxon>
    </lineage>
</organism>
<reference evidence="4 5" key="1">
    <citation type="submission" date="2023-01" db="EMBL/GenBank/DDBJ databases">
        <title>Analysis of 21 Apiospora genomes using comparative genomics revels a genus with tremendous synthesis potential of carbohydrate active enzymes and secondary metabolites.</title>
        <authorList>
            <person name="Sorensen T."/>
        </authorList>
    </citation>
    <scope>NUCLEOTIDE SEQUENCE [LARGE SCALE GENOMIC DNA]</scope>
    <source>
        <strain evidence="4 5">CBS 83171</strain>
    </source>
</reference>
<dbReference type="PANTHER" id="PTHR11820:SF100">
    <property type="entry name" value="FUMARYLACETOACETATE HYDROLASE FAMILY PROTEIN (AFU_ORTHOLOGUE AFUA_4G01490)"/>
    <property type="match status" value="1"/>
</dbReference>
<accession>A0ABR1W535</accession>
<dbReference type="Gene3D" id="3.90.850.10">
    <property type="entry name" value="Fumarylacetoacetase-like, C-terminal domain"/>
    <property type="match status" value="1"/>
</dbReference>
<feature type="domain" description="Fumarylacetoacetase-like C-terminal" evidence="3">
    <location>
        <begin position="76"/>
        <end position="289"/>
    </location>
</feature>
<comment type="caution">
    <text evidence="4">The sequence shown here is derived from an EMBL/GenBank/DDBJ whole genome shotgun (WGS) entry which is preliminary data.</text>
</comment>
<evidence type="ECO:0000256" key="2">
    <source>
        <dbReference type="ARBA" id="ARBA00022723"/>
    </source>
</evidence>
<keyword evidence="5" id="KW-1185">Reference proteome</keyword>
<keyword evidence="2" id="KW-0479">Metal-binding</keyword>
<dbReference type="SUPFAM" id="SSF56529">
    <property type="entry name" value="FAH"/>
    <property type="match status" value="1"/>
</dbReference>
<evidence type="ECO:0000313" key="5">
    <source>
        <dbReference type="Proteomes" id="UP001446871"/>
    </source>
</evidence>
<dbReference type="Pfam" id="PF01557">
    <property type="entry name" value="FAA_hydrolase"/>
    <property type="match status" value="1"/>
</dbReference>
<gene>
    <name evidence="4" type="ORF">PG996_004798</name>
</gene>
<proteinExistence type="inferred from homology"/>
<evidence type="ECO:0000313" key="4">
    <source>
        <dbReference type="EMBL" id="KAK8078628.1"/>
    </source>
</evidence>
<dbReference type="Proteomes" id="UP001446871">
    <property type="component" value="Unassembled WGS sequence"/>
</dbReference>
<evidence type="ECO:0000259" key="3">
    <source>
        <dbReference type="Pfam" id="PF01557"/>
    </source>
</evidence>
<sequence length="293" mass="31667">MSWSRLIRFVSDDGQVHYGEPKITATSDLESLLQNGELVATELSGSSPFGVGSPNGKELKVKSLLGPLTPADVPIVRCIGLNYIKHIREGGRKPPPYPSVFIKPSASVADHGEDIPIPKVVVQEDGQVDYEGELCIVIGKAGKDIPKDQALEHIAGYATGNDVSSRRWQRDPAYAGGVPQWCFSKGFDKWCPMGPMLVSPKVVGAAEKLALRTWVNGELRQDSDTSDLLFGVKDIVAFVSQGTTLEQGTVIMTGTPAGVAMGMKEPKYLKDGDVVEVEIEEIGKLRNKMAFQS</sequence>
<dbReference type="InterPro" id="IPR036663">
    <property type="entry name" value="Fumarylacetoacetase_C_sf"/>
</dbReference>
<dbReference type="InterPro" id="IPR011234">
    <property type="entry name" value="Fumarylacetoacetase-like_C"/>
</dbReference>
<comment type="similarity">
    <text evidence="1">Belongs to the FAH family.</text>
</comment>
<evidence type="ECO:0000256" key="1">
    <source>
        <dbReference type="ARBA" id="ARBA00010211"/>
    </source>
</evidence>
<dbReference type="EMBL" id="JAQQWM010000002">
    <property type="protein sequence ID" value="KAK8078628.1"/>
    <property type="molecule type" value="Genomic_DNA"/>
</dbReference>
<protein>
    <recommendedName>
        <fullName evidence="3">Fumarylacetoacetase-like C-terminal domain-containing protein</fullName>
    </recommendedName>
</protein>